<evidence type="ECO:0000313" key="1">
    <source>
        <dbReference type="EMBL" id="BCS89482.1"/>
    </source>
</evidence>
<dbReference type="EMBL" id="AP024485">
    <property type="protein sequence ID" value="BCS89482.1"/>
    <property type="molecule type" value="Genomic_DNA"/>
</dbReference>
<organism evidence="1 2">
    <name type="scientific">Pseudodesulfovibrio sediminis</name>
    <dbReference type="NCBI Taxonomy" id="2810563"/>
    <lineage>
        <taxon>Bacteria</taxon>
        <taxon>Pseudomonadati</taxon>
        <taxon>Thermodesulfobacteriota</taxon>
        <taxon>Desulfovibrionia</taxon>
        <taxon>Desulfovibrionales</taxon>
        <taxon>Desulfovibrionaceae</taxon>
    </lineage>
</organism>
<reference evidence="1" key="1">
    <citation type="journal article" date="2022" name="Arch. Microbiol.">
        <title>Pseudodesulfovibrio sediminis sp. nov., a mesophilic and neutrophilic sulfate-reducing bacterium isolated from sediment of a brackish lake.</title>
        <authorList>
            <person name="Takahashi A."/>
            <person name="Kojima H."/>
            <person name="Watanabe M."/>
            <person name="Fukui M."/>
        </authorList>
    </citation>
    <scope>NUCLEOTIDE SEQUENCE</scope>
    <source>
        <strain evidence="1">SF6</strain>
    </source>
</reference>
<dbReference type="InterPro" id="IPR029058">
    <property type="entry name" value="AB_hydrolase_fold"/>
</dbReference>
<proteinExistence type="predicted"/>
<protein>
    <submittedName>
        <fullName evidence="1">Alpha/beta hydrolase</fullName>
    </submittedName>
</protein>
<dbReference type="Gene3D" id="3.40.50.1820">
    <property type="entry name" value="alpha/beta hydrolase"/>
    <property type="match status" value="1"/>
</dbReference>
<gene>
    <name evidence="1" type="ORF">PSDVSF_27240</name>
</gene>
<accession>A0ABN6EVC0</accession>
<dbReference type="SUPFAM" id="SSF53474">
    <property type="entry name" value="alpha/beta-Hydrolases"/>
    <property type="match status" value="1"/>
</dbReference>
<sequence>MGLRTCATSRMLSVGLLLLAVLWLSGCGRNFQADSFAHDHGFSANLFLGDIFDMQGYLRGEGDVLRVYIEGDGLAWLSRKRPSSDPTPHEATAFVLAAADTSTAVLYLARPCQFVEGENLRNCATSFWTSARFSEQVVADMSLALDQAKVMAGARELELVGYSGGGAVAVLLAARRSDVRAIVTAAGNLDHRFWTAFHGVSPLRHSLNPADVAEQVQGIRQVHIVSRDDSIIPPAEVRSYVDRMSDTSMVRIREIRGIDHDGDWSGAVAAALRDVEQSW</sequence>
<keyword evidence="1" id="KW-0378">Hydrolase</keyword>
<keyword evidence="2" id="KW-1185">Reference proteome</keyword>
<dbReference type="PROSITE" id="PS51257">
    <property type="entry name" value="PROKAR_LIPOPROTEIN"/>
    <property type="match status" value="1"/>
</dbReference>
<evidence type="ECO:0000313" key="2">
    <source>
        <dbReference type="Proteomes" id="UP001053296"/>
    </source>
</evidence>
<name>A0ABN6EVC0_9BACT</name>
<dbReference type="RefSeq" id="WP_229591453.1">
    <property type="nucleotide sequence ID" value="NZ_AP024485.1"/>
</dbReference>
<dbReference type="GO" id="GO:0016787">
    <property type="term" value="F:hydrolase activity"/>
    <property type="evidence" value="ECO:0007669"/>
    <property type="project" value="UniProtKB-KW"/>
</dbReference>
<dbReference type="Proteomes" id="UP001053296">
    <property type="component" value="Chromosome"/>
</dbReference>